<dbReference type="Pfam" id="PF02543">
    <property type="entry name" value="Carbam_trans_N"/>
    <property type="match status" value="1"/>
</dbReference>
<dbReference type="PANTHER" id="PTHR34847:SF1">
    <property type="entry name" value="NODULATION PROTEIN U"/>
    <property type="match status" value="1"/>
</dbReference>
<organism evidence="4 5">
    <name type="scientific">Pseudoalteromonas amylolytica</name>
    <dbReference type="NCBI Taxonomy" id="1859457"/>
    <lineage>
        <taxon>Bacteria</taxon>
        <taxon>Pseudomonadati</taxon>
        <taxon>Pseudomonadota</taxon>
        <taxon>Gammaproteobacteria</taxon>
        <taxon>Alteromonadales</taxon>
        <taxon>Pseudoalteromonadaceae</taxon>
        <taxon>Pseudoalteromonas</taxon>
    </lineage>
</organism>
<evidence type="ECO:0000256" key="1">
    <source>
        <dbReference type="ARBA" id="ARBA00006129"/>
    </source>
</evidence>
<dbReference type="PANTHER" id="PTHR34847">
    <property type="entry name" value="NODULATION PROTEIN U"/>
    <property type="match status" value="1"/>
</dbReference>
<dbReference type="AlphaFoldDB" id="A0A1S1MZT8"/>
<dbReference type="SUPFAM" id="SSF53067">
    <property type="entry name" value="Actin-like ATPase domain"/>
    <property type="match status" value="1"/>
</dbReference>
<feature type="domain" description="Carbamoyltransferase C-terminal" evidence="3">
    <location>
        <begin position="383"/>
        <end position="550"/>
    </location>
</feature>
<dbReference type="STRING" id="1859457.BET10_00015"/>
<feature type="domain" description="Carbamoyltransferase" evidence="2">
    <location>
        <begin position="97"/>
        <end position="333"/>
    </location>
</feature>
<comment type="similarity">
    <text evidence="1">Belongs to the NodU/CmcH family.</text>
</comment>
<accession>A0A1S1MZT8</accession>
<proteinExistence type="inferred from homology"/>
<gene>
    <name evidence="4" type="ORF">BET10_00015</name>
</gene>
<dbReference type="Pfam" id="PF16861">
    <property type="entry name" value="Carbam_trans_C"/>
    <property type="match status" value="1"/>
</dbReference>
<reference evidence="4 5" key="1">
    <citation type="submission" date="2016-09" db="EMBL/GenBank/DDBJ databases">
        <title>Pseudoalteromonas amylolytica sp. nov., isolated from the surface seawater.</title>
        <authorList>
            <person name="Wu Y.-H."/>
            <person name="Cheng H."/>
            <person name="Jin X.-B."/>
            <person name="Wang C.-S."/>
            <person name="Xu X.-W."/>
        </authorList>
    </citation>
    <scope>NUCLEOTIDE SEQUENCE [LARGE SCALE GENOMIC DNA]</scope>
    <source>
        <strain evidence="4 5">JW1</strain>
    </source>
</reference>
<dbReference type="InterPro" id="IPR038152">
    <property type="entry name" value="Carbam_trans_C_sf"/>
</dbReference>
<dbReference type="Proteomes" id="UP000179786">
    <property type="component" value="Unassembled WGS sequence"/>
</dbReference>
<dbReference type="InterPro" id="IPR003696">
    <property type="entry name" value="Carbtransf_dom"/>
</dbReference>
<dbReference type="CDD" id="cd24033">
    <property type="entry name" value="ASKHA_NBD_NodU_CmcH-like_N"/>
    <property type="match status" value="1"/>
</dbReference>
<evidence type="ECO:0000313" key="5">
    <source>
        <dbReference type="Proteomes" id="UP000179786"/>
    </source>
</evidence>
<dbReference type="Gene3D" id="3.90.870.20">
    <property type="entry name" value="Carbamoyltransferase, C-terminal domain"/>
    <property type="match status" value="1"/>
</dbReference>
<name>A0A1S1MZT8_9GAMM</name>
<keyword evidence="5" id="KW-1185">Reference proteome</keyword>
<dbReference type="RefSeq" id="WP_070982775.1">
    <property type="nucleotide sequence ID" value="NZ_MKJU01000001.1"/>
</dbReference>
<evidence type="ECO:0000259" key="3">
    <source>
        <dbReference type="Pfam" id="PF16861"/>
    </source>
</evidence>
<protein>
    <recommendedName>
        <fullName evidence="6">Carbamoyl transferase</fullName>
    </recommendedName>
</protein>
<dbReference type="InterPro" id="IPR031730">
    <property type="entry name" value="Carbam_trans_C"/>
</dbReference>
<dbReference type="EMBL" id="MKJU01000001">
    <property type="protein sequence ID" value="OHU93266.1"/>
    <property type="molecule type" value="Genomic_DNA"/>
</dbReference>
<evidence type="ECO:0008006" key="6">
    <source>
        <dbReference type="Google" id="ProtNLM"/>
    </source>
</evidence>
<dbReference type="InterPro" id="IPR051338">
    <property type="entry name" value="NodU/CmcH_Carbamoyltrnsfr"/>
</dbReference>
<sequence>MSKIVVGIHIGHDRSTAVVKDGVLLGHLAEERLDRIKHSPSVKFPKKSLFRLLDYLDIELSEVSQFVISYAFVNIDKVINGLAEDFKNEMGLPNATVLGVSHHLAHAYSTFYTSNFTDALIFVADGAGDVLDGNKLEAESAFIGTEKGIELLWQRSQDIPSSYSDRRTFYHPDYIIESDKTKQISLARKYEQLTYGIGFGWGQSGKTMGLSSFGSSLVNLPIRVSNPTDSIDLQVQDLVFELDDMARNEQQSYKSFVMAYKSDVAATVQLAIESSVFNLLEKLSRKTDSRNLCLAGGLFLNCVLNHKILKSKLFESIHICPASGDDGQSIGAAFYGFYIERKGAKIEQSFTPYLGISYPNLYIERTLKEFNYEYVKCTTTLVASLLEEGFVGGIFRGRSESGPRALGHRSIIASPRKLSTREHINRYVKNREVFRPFAPMVLEEEQYEYFDLLQSSPYMLLSTSVKSKYKDKLQAITHVDGTARIQSVNKDSEPFIFELLHDVKKLSGFPIILNTSFNGADEPLVETPRDALNTFERCNLDFLIIEDFLILPNRSNE</sequence>
<dbReference type="Gene3D" id="3.30.420.40">
    <property type="match status" value="2"/>
</dbReference>
<comment type="caution">
    <text evidence="4">The sequence shown here is derived from an EMBL/GenBank/DDBJ whole genome shotgun (WGS) entry which is preliminary data.</text>
</comment>
<dbReference type="OrthoDB" id="9780777at2"/>
<evidence type="ECO:0000313" key="4">
    <source>
        <dbReference type="EMBL" id="OHU93266.1"/>
    </source>
</evidence>
<dbReference type="GO" id="GO:0003824">
    <property type="term" value="F:catalytic activity"/>
    <property type="evidence" value="ECO:0007669"/>
    <property type="project" value="InterPro"/>
</dbReference>
<evidence type="ECO:0000259" key="2">
    <source>
        <dbReference type="Pfam" id="PF02543"/>
    </source>
</evidence>
<dbReference type="InterPro" id="IPR043129">
    <property type="entry name" value="ATPase_NBD"/>
</dbReference>